<name>A0A183M7C1_9TREM</name>
<feature type="non-terminal residue" evidence="2">
    <location>
        <position position="1"/>
    </location>
</feature>
<dbReference type="InterPro" id="IPR049452">
    <property type="entry name" value="Anoctamin_TM"/>
</dbReference>
<dbReference type="Proteomes" id="UP000277204">
    <property type="component" value="Unassembled WGS sequence"/>
</dbReference>
<accession>A0A183M7C1</accession>
<keyword evidence="3" id="KW-1185">Reference proteome</keyword>
<feature type="domain" description="Anoctamin transmembrane" evidence="1">
    <location>
        <begin position="14"/>
        <end position="89"/>
    </location>
</feature>
<dbReference type="Pfam" id="PF04547">
    <property type="entry name" value="Anoctamin"/>
    <property type="match status" value="1"/>
</dbReference>
<protein>
    <recommendedName>
        <fullName evidence="1">Anoctamin transmembrane domain-containing protein</fullName>
    </recommendedName>
</protein>
<evidence type="ECO:0000313" key="2">
    <source>
        <dbReference type="EMBL" id="VDO97914.1"/>
    </source>
</evidence>
<reference evidence="2 3" key="1">
    <citation type="submission" date="2018-11" db="EMBL/GenBank/DDBJ databases">
        <authorList>
            <consortium name="Pathogen Informatics"/>
        </authorList>
    </citation>
    <scope>NUCLEOTIDE SEQUENCE [LARGE SCALE GENOMIC DNA]</scope>
    <source>
        <strain evidence="2 3">Zambia</strain>
    </source>
</reference>
<organism evidence="2 3">
    <name type="scientific">Schistosoma margrebowiei</name>
    <dbReference type="NCBI Taxonomy" id="48269"/>
    <lineage>
        <taxon>Eukaryota</taxon>
        <taxon>Metazoa</taxon>
        <taxon>Spiralia</taxon>
        <taxon>Lophotrochozoa</taxon>
        <taxon>Platyhelminthes</taxon>
        <taxon>Trematoda</taxon>
        <taxon>Digenea</taxon>
        <taxon>Strigeidida</taxon>
        <taxon>Schistosomatoidea</taxon>
        <taxon>Schistosomatidae</taxon>
        <taxon>Schistosoma</taxon>
    </lineage>
</organism>
<dbReference type="AlphaFoldDB" id="A0A183M7C1"/>
<gene>
    <name evidence="2" type="ORF">SMRZ_LOCUS11946</name>
</gene>
<proteinExistence type="predicted"/>
<evidence type="ECO:0000259" key="1">
    <source>
        <dbReference type="Pfam" id="PF04547"/>
    </source>
</evidence>
<dbReference type="EMBL" id="UZAI01007084">
    <property type="protein sequence ID" value="VDO97914.1"/>
    <property type="molecule type" value="Genomic_DNA"/>
</dbReference>
<sequence>HVSFASLLAVVNIIFISLLFSQGFIVAEKSPWFHIGFVSQFAEPHAIFDPNANGILSYIPGVLHSLMVFVMNQMVFRAIAEHLTEWENHCVSYFHFYRINIMSSTD</sequence>
<evidence type="ECO:0000313" key="3">
    <source>
        <dbReference type="Proteomes" id="UP000277204"/>
    </source>
</evidence>